<dbReference type="eggNOG" id="ENOG5033I9B">
    <property type="taxonomic scope" value="Bacteria"/>
</dbReference>
<dbReference type="Proteomes" id="UP000010471">
    <property type="component" value="Chromosome"/>
</dbReference>
<reference evidence="1 2" key="1">
    <citation type="submission" date="2012-06" db="EMBL/GenBank/DDBJ databases">
        <title>Finished chromosome of genome of Microcoleus sp. PCC 7113.</title>
        <authorList>
            <consortium name="US DOE Joint Genome Institute"/>
            <person name="Gugger M."/>
            <person name="Coursin T."/>
            <person name="Rippka R."/>
            <person name="Tandeau De Marsac N."/>
            <person name="Huntemann M."/>
            <person name="Wei C.-L."/>
            <person name="Han J."/>
            <person name="Detter J.C."/>
            <person name="Han C."/>
            <person name="Tapia R."/>
            <person name="Chen A."/>
            <person name="Kyrpides N."/>
            <person name="Mavromatis K."/>
            <person name="Markowitz V."/>
            <person name="Szeto E."/>
            <person name="Ivanova N."/>
            <person name="Pagani I."/>
            <person name="Pati A."/>
            <person name="Goodwin L."/>
            <person name="Nordberg H.P."/>
            <person name="Cantor M.N."/>
            <person name="Hua S.X."/>
            <person name="Woyke T."/>
            <person name="Kerfeld C.A."/>
        </authorList>
    </citation>
    <scope>NUCLEOTIDE SEQUENCE [LARGE SCALE GENOMIC DNA]</scope>
    <source>
        <strain evidence="1 2">PCC 7113</strain>
    </source>
</reference>
<evidence type="ECO:0000313" key="2">
    <source>
        <dbReference type="Proteomes" id="UP000010471"/>
    </source>
</evidence>
<dbReference type="HOGENOM" id="CLU_152503_0_0_3"/>
<sequence>MRTFKANQRKANNHRASGRRIAQEIEIIRAALKRRGYRIRKQPKQAAWAVYVTDDKFYLLTYQPAPISAWVLHPQDNDSTRATLSNLIQRALTKQPAGNTRRNS</sequence>
<protein>
    <submittedName>
        <fullName evidence="1">Uncharacterized protein</fullName>
    </submittedName>
</protein>
<evidence type="ECO:0000313" key="1">
    <source>
        <dbReference type="EMBL" id="AFZ18925.1"/>
    </source>
</evidence>
<proteinExistence type="predicted"/>
<organism evidence="1 2">
    <name type="scientific">Allocoleopsis franciscana PCC 7113</name>
    <dbReference type="NCBI Taxonomy" id="1173027"/>
    <lineage>
        <taxon>Bacteria</taxon>
        <taxon>Bacillati</taxon>
        <taxon>Cyanobacteriota</taxon>
        <taxon>Cyanophyceae</taxon>
        <taxon>Coleofasciculales</taxon>
        <taxon>Coleofasciculaceae</taxon>
        <taxon>Allocoleopsis</taxon>
        <taxon>Allocoleopsis franciscana</taxon>
    </lineage>
</organism>
<dbReference type="RefSeq" id="WP_015183069.1">
    <property type="nucleotide sequence ID" value="NC_019738.1"/>
</dbReference>
<dbReference type="KEGG" id="mic:Mic7113_3185"/>
<name>K9WEU2_9CYAN</name>
<gene>
    <name evidence="1" type="ORF">Mic7113_3185</name>
</gene>
<keyword evidence="2" id="KW-1185">Reference proteome</keyword>
<dbReference type="AlphaFoldDB" id="K9WEU2"/>
<accession>K9WEU2</accession>
<dbReference type="STRING" id="1173027.Mic7113_3185"/>
<dbReference type="EMBL" id="CP003630">
    <property type="protein sequence ID" value="AFZ18925.1"/>
    <property type="molecule type" value="Genomic_DNA"/>
</dbReference>